<accession>A0A8J2VF39</accession>
<dbReference type="EMBL" id="BMHQ01000005">
    <property type="protein sequence ID" value="GGE15727.1"/>
    <property type="molecule type" value="Genomic_DNA"/>
</dbReference>
<dbReference type="Gene3D" id="3.90.1510.10">
    <property type="entry name" value="Glycerate kinase, domain 2"/>
    <property type="match status" value="1"/>
</dbReference>
<protein>
    <submittedName>
        <fullName evidence="5">Glycerate kinase</fullName>
    </submittedName>
</protein>
<dbReference type="InterPro" id="IPR018197">
    <property type="entry name" value="Glycerate_kinase_RE-like"/>
</dbReference>
<dbReference type="InterPro" id="IPR036129">
    <property type="entry name" value="Glycerate_kinase_sf"/>
</dbReference>
<dbReference type="Gene3D" id="3.40.50.10350">
    <property type="entry name" value="Glycerate kinase, domain 1"/>
    <property type="match status" value="1"/>
</dbReference>
<keyword evidence="6" id="KW-1185">Reference proteome</keyword>
<organism evidence="5 6">
    <name type="scientific">Marinithermofilum abyssi</name>
    <dbReference type="NCBI Taxonomy" id="1571185"/>
    <lineage>
        <taxon>Bacteria</taxon>
        <taxon>Bacillati</taxon>
        <taxon>Bacillota</taxon>
        <taxon>Bacilli</taxon>
        <taxon>Bacillales</taxon>
        <taxon>Thermoactinomycetaceae</taxon>
        <taxon>Marinithermofilum</taxon>
    </lineage>
</organism>
<sequence>MRILIAPDSFKGSMTSLSAGKSMAAGIRSVIPNAWIEQVSLADGGEGTVDALLAACGGEKVFHQVTGPMGDPVDGYYGVLPDGRIVMEVAACSGLTQVDQKQRNPWIASTRGLGEMLRHALGRGPKEVIIGLGGSATVDGGIGFLQAIGVKVLDRDNRDVLPGGQGLAKVETMDPSSIDPRLKEVNVTVASDVDNPLIGEEGGVRVFAPQKGAGPELLPLLEEGMEHYAKKLSTFRQKIEQQAGGGSAGGLGAALLTFCNAKLESGFDLISRIIGLEEKIARSDLVLTGEGKMDSQTLHGKAPGGVACLAQKHGVPTIAFTGAIGSGVELLQQKGIAAVYSIVNAPMSEQEALLRGEELLEQAVRSFFQGVMATQIGVPAN</sequence>
<evidence type="ECO:0000256" key="2">
    <source>
        <dbReference type="ARBA" id="ARBA00022679"/>
    </source>
</evidence>
<keyword evidence="2 4" id="KW-0808">Transferase</keyword>
<dbReference type="InterPro" id="IPR018193">
    <property type="entry name" value="Glyc_kinase_flavodox-like_fold"/>
</dbReference>
<dbReference type="Proteomes" id="UP000625210">
    <property type="component" value="Unassembled WGS sequence"/>
</dbReference>
<keyword evidence="3 4" id="KW-0418">Kinase</keyword>
<dbReference type="RefSeq" id="WP_188647438.1">
    <property type="nucleotide sequence ID" value="NZ_BMHQ01000005.1"/>
</dbReference>
<dbReference type="PIRSF" id="PIRSF006078">
    <property type="entry name" value="GlxK"/>
    <property type="match status" value="1"/>
</dbReference>
<comment type="similarity">
    <text evidence="1 4">Belongs to the glycerate kinase type-1 family.</text>
</comment>
<reference evidence="5" key="2">
    <citation type="submission" date="2020-09" db="EMBL/GenBank/DDBJ databases">
        <authorList>
            <person name="Sun Q."/>
            <person name="Zhou Y."/>
        </authorList>
    </citation>
    <scope>NUCLEOTIDE SEQUENCE</scope>
    <source>
        <strain evidence="5">CGMCC 1.15179</strain>
    </source>
</reference>
<name>A0A8J2VF39_9BACL</name>
<dbReference type="GO" id="GO:0031388">
    <property type="term" value="P:organic acid phosphorylation"/>
    <property type="evidence" value="ECO:0007669"/>
    <property type="project" value="UniProtKB-UniRule"/>
</dbReference>
<dbReference type="InterPro" id="IPR004381">
    <property type="entry name" value="Glycerate_kinase"/>
</dbReference>
<evidence type="ECO:0000313" key="6">
    <source>
        <dbReference type="Proteomes" id="UP000625210"/>
    </source>
</evidence>
<dbReference type="PANTHER" id="PTHR21599">
    <property type="entry name" value="GLYCERATE KINASE"/>
    <property type="match status" value="1"/>
</dbReference>
<dbReference type="Pfam" id="PF02595">
    <property type="entry name" value="Gly_kinase"/>
    <property type="match status" value="1"/>
</dbReference>
<comment type="caution">
    <text evidence="5">The sequence shown here is derived from an EMBL/GenBank/DDBJ whole genome shotgun (WGS) entry which is preliminary data.</text>
</comment>
<evidence type="ECO:0000256" key="1">
    <source>
        <dbReference type="ARBA" id="ARBA00006284"/>
    </source>
</evidence>
<evidence type="ECO:0000313" key="5">
    <source>
        <dbReference type="EMBL" id="GGE15727.1"/>
    </source>
</evidence>
<reference evidence="5" key="1">
    <citation type="journal article" date="2014" name="Int. J. Syst. Evol. Microbiol.">
        <title>Complete genome sequence of Corynebacterium casei LMG S-19264T (=DSM 44701T), isolated from a smear-ripened cheese.</title>
        <authorList>
            <consortium name="US DOE Joint Genome Institute (JGI-PGF)"/>
            <person name="Walter F."/>
            <person name="Albersmeier A."/>
            <person name="Kalinowski J."/>
            <person name="Ruckert C."/>
        </authorList>
    </citation>
    <scope>NUCLEOTIDE SEQUENCE</scope>
    <source>
        <strain evidence="5">CGMCC 1.15179</strain>
    </source>
</reference>
<evidence type="ECO:0000256" key="3">
    <source>
        <dbReference type="ARBA" id="ARBA00022777"/>
    </source>
</evidence>
<proteinExistence type="inferred from homology"/>
<dbReference type="NCBIfam" id="TIGR00045">
    <property type="entry name" value="glycerate kinase"/>
    <property type="match status" value="1"/>
</dbReference>
<dbReference type="AlphaFoldDB" id="A0A8J2VF39"/>
<dbReference type="GO" id="GO:0008887">
    <property type="term" value="F:glycerate kinase activity"/>
    <property type="evidence" value="ECO:0007669"/>
    <property type="project" value="UniProtKB-UniRule"/>
</dbReference>
<evidence type="ECO:0000256" key="4">
    <source>
        <dbReference type="PIRNR" id="PIRNR006078"/>
    </source>
</evidence>
<gene>
    <name evidence="5" type="ORF">GCM10011571_16720</name>
</gene>
<dbReference type="SUPFAM" id="SSF110738">
    <property type="entry name" value="Glycerate kinase I"/>
    <property type="match status" value="1"/>
</dbReference>
<dbReference type="PANTHER" id="PTHR21599:SF0">
    <property type="entry name" value="GLYCERATE KINASE"/>
    <property type="match status" value="1"/>
</dbReference>